<protein>
    <submittedName>
        <fullName evidence="2">Uncharacterized protein</fullName>
    </submittedName>
</protein>
<feature type="signal peptide" evidence="1">
    <location>
        <begin position="1"/>
        <end position="29"/>
    </location>
</feature>
<dbReference type="Proteomes" id="UP000192578">
    <property type="component" value="Unassembled WGS sequence"/>
</dbReference>
<dbReference type="AlphaFoldDB" id="A0A9X6RN10"/>
<gene>
    <name evidence="2" type="ORF">BV898_17993</name>
</gene>
<organism evidence="2 3">
    <name type="scientific">Hypsibius exemplaris</name>
    <name type="common">Freshwater tardigrade</name>
    <dbReference type="NCBI Taxonomy" id="2072580"/>
    <lineage>
        <taxon>Eukaryota</taxon>
        <taxon>Metazoa</taxon>
        <taxon>Ecdysozoa</taxon>
        <taxon>Tardigrada</taxon>
        <taxon>Eutardigrada</taxon>
        <taxon>Parachela</taxon>
        <taxon>Hypsibioidea</taxon>
        <taxon>Hypsibiidae</taxon>
        <taxon>Hypsibius</taxon>
    </lineage>
</organism>
<accession>A0A9X6RN10</accession>
<proteinExistence type="predicted"/>
<evidence type="ECO:0000256" key="1">
    <source>
        <dbReference type="SAM" id="SignalP"/>
    </source>
</evidence>
<keyword evidence="3" id="KW-1185">Reference proteome</keyword>
<comment type="caution">
    <text evidence="2">The sequence shown here is derived from an EMBL/GenBank/DDBJ whole genome shotgun (WGS) entry which is preliminary data.</text>
</comment>
<dbReference type="EMBL" id="MTYJ01000330">
    <property type="protein sequence ID" value="OWA53570.1"/>
    <property type="molecule type" value="Genomic_DNA"/>
</dbReference>
<evidence type="ECO:0000313" key="3">
    <source>
        <dbReference type="Proteomes" id="UP000192578"/>
    </source>
</evidence>
<feature type="chain" id="PRO_5040756712" evidence="1">
    <location>
        <begin position="30"/>
        <end position="119"/>
    </location>
</feature>
<name>A0A9X6RN10_HYPEX</name>
<keyword evidence="1" id="KW-0732">Signal</keyword>
<reference evidence="3" key="1">
    <citation type="submission" date="2017-01" db="EMBL/GenBank/DDBJ databases">
        <title>Comparative genomics of anhydrobiosis in the tardigrade Hypsibius dujardini.</title>
        <authorList>
            <person name="Yoshida Y."/>
            <person name="Koutsovoulos G."/>
            <person name="Laetsch D."/>
            <person name="Stevens L."/>
            <person name="Kumar S."/>
            <person name="Horikawa D."/>
            <person name="Ishino K."/>
            <person name="Komine S."/>
            <person name="Tomita M."/>
            <person name="Blaxter M."/>
            <person name="Arakawa K."/>
        </authorList>
    </citation>
    <scope>NUCLEOTIDE SEQUENCE [LARGE SCALE GENOMIC DNA]</scope>
    <source>
        <strain evidence="3">Z151</strain>
    </source>
</reference>
<sequence length="119" mass="13229">MFQQHIHKCNMGVLFASIFLSVLVSLVTAQACSYRTDGKERKEAKRKQFGIDPISSVYSQLYNMDISHNAVLNARLHSIYPDTKVLLVTGTTLPTQFRDLEEFGWANGGSHNGAVVQIG</sequence>
<evidence type="ECO:0000313" key="2">
    <source>
        <dbReference type="EMBL" id="OWA53570.1"/>
    </source>
</evidence>